<dbReference type="InterPro" id="IPR006176">
    <property type="entry name" value="3-OHacyl-CoA_DH_NAD-bd"/>
</dbReference>
<organism evidence="15 16">
    <name type="scientific">SAR86 cluster bacterium SAR86E</name>
    <dbReference type="NCBI Taxonomy" id="1208365"/>
    <lineage>
        <taxon>Bacteria</taxon>
        <taxon>Pseudomonadati</taxon>
        <taxon>Pseudomonadota</taxon>
        <taxon>Gammaproteobacteria</taxon>
        <taxon>SAR86 cluster</taxon>
    </lineage>
</organism>
<evidence type="ECO:0000259" key="14">
    <source>
        <dbReference type="Pfam" id="PF02737"/>
    </source>
</evidence>
<evidence type="ECO:0000313" key="15">
    <source>
        <dbReference type="EMBL" id="EKO36727.1"/>
    </source>
</evidence>
<evidence type="ECO:0000256" key="4">
    <source>
        <dbReference type="ARBA" id="ARBA00022963"/>
    </source>
</evidence>
<keyword evidence="11" id="KW-0511">Multifunctional enzyme</keyword>
<evidence type="ECO:0000256" key="9">
    <source>
        <dbReference type="ARBA" id="ARBA00023235"/>
    </source>
</evidence>
<dbReference type="SUPFAM" id="SSF52096">
    <property type="entry name" value="ClpP/crotonase"/>
    <property type="match status" value="1"/>
</dbReference>
<dbReference type="GO" id="GO:0004300">
    <property type="term" value="F:enoyl-CoA hydratase activity"/>
    <property type="evidence" value="ECO:0007669"/>
    <property type="project" value="UniProtKB-ARBA"/>
</dbReference>
<dbReference type="PANTHER" id="PTHR23309">
    <property type="entry name" value="3-HYDROXYACYL-COA DEHYROGENASE"/>
    <property type="match status" value="1"/>
</dbReference>
<evidence type="ECO:0000256" key="5">
    <source>
        <dbReference type="ARBA" id="ARBA00023002"/>
    </source>
</evidence>
<dbReference type="SUPFAM" id="SSF48179">
    <property type="entry name" value="6-phosphogluconate dehydrogenase C-terminal domain-like"/>
    <property type="match status" value="2"/>
</dbReference>
<evidence type="ECO:0000256" key="3">
    <source>
        <dbReference type="ARBA" id="ARBA00022832"/>
    </source>
</evidence>
<dbReference type="SUPFAM" id="SSF51735">
    <property type="entry name" value="NAD(P)-binding Rossmann-fold domains"/>
    <property type="match status" value="1"/>
</dbReference>
<proteinExistence type="predicted"/>
<evidence type="ECO:0000256" key="6">
    <source>
        <dbReference type="ARBA" id="ARBA00023027"/>
    </source>
</evidence>
<dbReference type="EMBL" id="AMWX01000002">
    <property type="protein sequence ID" value="EKO36727.1"/>
    <property type="molecule type" value="Genomic_DNA"/>
</dbReference>
<protein>
    <submittedName>
        <fullName evidence="15">Enoyl-CoA hydratase/isomerase family protein</fullName>
    </submittedName>
</protein>
<reference evidence="15 16" key="1">
    <citation type="submission" date="2012-09" db="EMBL/GenBank/DDBJ databases">
        <authorList>
            <person name="Dupont C.L."/>
            <person name="Rusch D.B."/>
            <person name="Lombardo M.-J."/>
            <person name="Novotny M."/>
            <person name="Yee-Greenbaum J."/>
            <person name="Laskin R."/>
        </authorList>
    </citation>
    <scope>NUCLEOTIDE SEQUENCE [LARGE SCALE GENOMIC DNA]</scope>
    <source>
        <strain evidence="15">SAR86E</strain>
    </source>
</reference>
<dbReference type="Gene3D" id="3.40.50.720">
    <property type="entry name" value="NAD(P)-binding Rossmann-like Domain"/>
    <property type="match status" value="1"/>
</dbReference>
<keyword evidence="8" id="KW-0576">Peroxisome</keyword>
<dbReference type="FunFam" id="3.40.50.720:FF:000009">
    <property type="entry name" value="Fatty oxidation complex, alpha subunit"/>
    <property type="match status" value="1"/>
</dbReference>
<dbReference type="InterPro" id="IPR008927">
    <property type="entry name" value="6-PGluconate_DH-like_C_sf"/>
</dbReference>
<keyword evidence="4" id="KW-0442">Lipid degradation</keyword>
<dbReference type="STRING" id="1208365.B273_0987"/>
<evidence type="ECO:0000256" key="11">
    <source>
        <dbReference type="ARBA" id="ARBA00023268"/>
    </source>
</evidence>
<evidence type="ECO:0000259" key="13">
    <source>
        <dbReference type="Pfam" id="PF00725"/>
    </source>
</evidence>
<comment type="caution">
    <text evidence="15">The sequence shown here is derived from an EMBL/GenBank/DDBJ whole genome shotgun (WGS) entry which is preliminary data.</text>
</comment>
<dbReference type="AlphaFoldDB" id="K6FDM2"/>
<dbReference type="GO" id="GO:0003857">
    <property type="term" value="F:(3S)-3-hydroxyacyl-CoA dehydrogenase (NAD+) activity"/>
    <property type="evidence" value="ECO:0007669"/>
    <property type="project" value="UniProtKB-EC"/>
</dbReference>
<evidence type="ECO:0000256" key="2">
    <source>
        <dbReference type="ARBA" id="ARBA00005005"/>
    </source>
</evidence>
<sequence>MANELKGTVNYTVNGNIAILEVDNPPVNPLSSGVRAGLTDCIAKANNDDSIKGIILTGAGRSFIAGADISEFGQKPDGPDLHTALKEIEFSKKPVLAAINGTALGGGLETALVCNYRMGTNKAIVGLPEVNLGLLPGAGGTQRLPRLIGPSQALKMMIAGTPISAKKALQQGVIDAISENSLIEDGIAFLQDKITLSEHPKVRDKNEKLLEARGADNILAEAKALAAKTRRGQFAPGQIISCVEAAINEDDFDIGMKKESEYFLECLVHPQREAMIHIFFGERAASKISDIPKETPLHQINSAGVVGSGTMGGGIAMNFANAGIPVLILDQDEKNLSRGMGVIEKNYQMMVDRGRMSQDQKDTVMQIITPTLSYEDLADVDIVVEAVYENLELKQEIFKSLDTAVNDQAILASNTSGLDIDAIASSTNRPNKVVGTHFFSPANVMRLLEVVRGSKSSDETMATVMALGKKMGKASVVSLNAPGFIGNRMLYGYTYQANMLLLEGALPNQIDSALESFGMSMGPFRMMDLVGLDLGWRARKLGGIETPLTNKISDALCEQDRFGQKNSKGFYNYSEGSRAPNPAPENESIYKEVSEKNNIQRREISDQEIIDRCIFALVNEGAKILEEGVSQRAGDMDIVYINGYGFPIWRGGPMFYANQFGLGKVVEKINEFAELDKNFWKPAPMLEKLASDSGLFGEAPAPEDRAKKLGFTTGNMGGV</sequence>
<dbReference type="InterPro" id="IPR001753">
    <property type="entry name" value="Enoyl-CoA_hydra/iso"/>
</dbReference>
<dbReference type="GO" id="GO:0006635">
    <property type="term" value="P:fatty acid beta-oxidation"/>
    <property type="evidence" value="ECO:0007669"/>
    <property type="project" value="UniProtKB-UniPathway"/>
</dbReference>
<gene>
    <name evidence="15" type="ORF">B273_0987</name>
</gene>
<evidence type="ECO:0000256" key="7">
    <source>
        <dbReference type="ARBA" id="ARBA00023098"/>
    </source>
</evidence>
<keyword evidence="9 15" id="KW-0413">Isomerase</keyword>
<evidence type="ECO:0000256" key="1">
    <source>
        <dbReference type="ARBA" id="ARBA00004275"/>
    </source>
</evidence>
<dbReference type="GO" id="GO:0070403">
    <property type="term" value="F:NAD+ binding"/>
    <property type="evidence" value="ECO:0007669"/>
    <property type="project" value="InterPro"/>
</dbReference>
<evidence type="ECO:0000256" key="10">
    <source>
        <dbReference type="ARBA" id="ARBA00023239"/>
    </source>
</evidence>
<dbReference type="PATRIC" id="fig|1208365.4.peg.565"/>
<dbReference type="InterPro" id="IPR006108">
    <property type="entry name" value="3HC_DH_C"/>
</dbReference>
<comment type="pathway">
    <text evidence="2">Lipid metabolism; fatty acid beta-oxidation.</text>
</comment>
<feature type="domain" description="3-hydroxyacyl-CoA dehydrogenase C-terminal" evidence="13">
    <location>
        <begin position="483"/>
        <end position="573"/>
    </location>
</feature>
<comment type="catalytic activity">
    <reaction evidence="12">
        <text>a (3S)-3-hydroxyacyl-CoA + NAD(+) = a 3-oxoacyl-CoA + NADH + H(+)</text>
        <dbReference type="Rhea" id="RHEA:22432"/>
        <dbReference type="ChEBI" id="CHEBI:15378"/>
        <dbReference type="ChEBI" id="CHEBI:57318"/>
        <dbReference type="ChEBI" id="CHEBI:57540"/>
        <dbReference type="ChEBI" id="CHEBI:57945"/>
        <dbReference type="ChEBI" id="CHEBI:90726"/>
        <dbReference type="EC" id="1.1.1.35"/>
    </reaction>
</comment>
<dbReference type="FunFam" id="1.10.1040.50:FF:000006">
    <property type="entry name" value="Peroxisomal bifunctional enzyme"/>
    <property type="match status" value="1"/>
</dbReference>
<evidence type="ECO:0000313" key="16">
    <source>
        <dbReference type="Proteomes" id="UP000010310"/>
    </source>
</evidence>
<keyword evidence="16" id="KW-1185">Reference proteome</keyword>
<dbReference type="Gene3D" id="3.90.226.10">
    <property type="entry name" value="2-enoyl-CoA Hydratase, Chain A, domain 1"/>
    <property type="match status" value="1"/>
</dbReference>
<dbReference type="Pfam" id="PF00378">
    <property type="entry name" value="ECH_1"/>
    <property type="match status" value="1"/>
</dbReference>
<accession>K6FDM2</accession>
<evidence type="ECO:0000256" key="8">
    <source>
        <dbReference type="ARBA" id="ARBA00023140"/>
    </source>
</evidence>
<dbReference type="PANTHER" id="PTHR23309:SF51">
    <property type="entry name" value="3-HYDROXYACYL-COA DEHYDROGENASE-RELATED"/>
    <property type="match status" value="1"/>
</dbReference>
<dbReference type="Pfam" id="PF02737">
    <property type="entry name" value="3HCDH_N"/>
    <property type="match status" value="1"/>
</dbReference>
<dbReference type="Pfam" id="PF00725">
    <property type="entry name" value="3HCDH"/>
    <property type="match status" value="1"/>
</dbReference>
<dbReference type="InterPro" id="IPR036291">
    <property type="entry name" value="NAD(P)-bd_dom_sf"/>
</dbReference>
<keyword evidence="10" id="KW-0456">Lyase</keyword>
<dbReference type="Gene3D" id="1.10.1040.50">
    <property type="match status" value="1"/>
</dbReference>
<keyword evidence="5" id="KW-0560">Oxidoreductase</keyword>
<feature type="domain" description="3-hydroxyacyl-CoA dehydrogenase NAD binding" evidence="14">
    <location>
        <begin position="303"/>
        <end position="478"/>
    </location>
</feature>
<keyword evidence="7" id="KW-0443">Lipid metabolism</keyword>
<evidence type="ECO:0000256" key="12">
    <source>
        <dbReference type="ARBA" id="ARBA00049556"/>
    </source>
</evidence>
<dbReference type="InterPro" id="IPR029045">
    <property type="entry name" value="ClpP/crotonase-like_dom_sf"/>
</dbReference>
<dbReference type="GO" id="GO:0016853">
    <property type="term" value="F:isomerase activity"/>
    <property type="evidence" value="ECO:0007669"/>
    <property type="project" value="UniProtKB-KW"/>
</dbReference>
<name>K6FDM2_9GAMM</name>
<keyword evidence="3" id="KW-0276">Fatty acid metabolism</keyword>
<dbReference type="UniPathway" id="UPA00659"/>
<dbReference type="Proteomes" id="UP000010310">
    <property type="component" value="Unassembled WGS sequence"/>
</dbReference>
<keyword evidence="6" id="KW-0520">NAD</keyword>
<dbReference type="CDD" id="cd06558">
    <property type="entry name" value="crotonase-like"/>
    <property type="match status" value="1"/>
</dbReference>
<comment type="subcellular location">
    <subcellularLocation>
        <location evidence="1">Peroxisome</location>
    </subcellularLocation>
</comment>